<keyword evidence="4 6" id="KW-1133">Transmembrane helix</keyword>
<evidence type="ECO:0000256" key="1">
    <source>
        <dbReference type="ARBA" id="ARBA00004651"/>
    </source>
</evidence>
<dbReference type="EMBL" id="DVND01000030">
    <property type="protein sequence ID" value="HIU47977.1"/>
    <property type="molecule type" value="Genomic_DNA"/>
</dbReference>
<evidence type="ECO:0000256" key="3">
    <source>
        <dbReference type="ARBA" id="ARBA00022692"/>
    </source>
</evidence>
<dbReference type="PANTHER" id="PTHR30213">
    <property type="entry name" value="INNER MEMBRANE PROTEIN YHJD"/>
    <property type="match status" value="1"/>
</dbReference>
<dbReference type="PANTHER" id="PTHR30213:SF0">
    <property type="entry name" value="UPF0761 MEMBRANE PROTEIN YIHY"/>
    <property type="match status" value="1"/>
</dbReference>
<keyword evidence="2" id="KW-1003">Cell membrane</keyword>
<protein>
    <submittedName>
        <fullName evidence="7">YihY/virulence factor BrkB family protein</fullName>
    </submittedName>
</protein>
<comment type="caution">
    <text evidence="7">The sequence shown here is derived from an EMBL/GenBank/DDBJ whole genome shotgun (WGS) entry which is preliminary data.</text>
</comment>
<dbReference type="InterPro" id="IPR017039">
    <property type="entry name" value="Virul_fac_BrkB"/>
</dbReference>
<feature type="transmembrane region" description="Helical" evidence="6">
    <location>
        <begin position="44"/>
        <end position="72"/>
    </location>
</feature>
<evidence type="ECO:0000313" key="8">
    <source>
        <dbReference type="Proteomes" id="UP000824111"/>
    </source>
</evidence>
<organism evidence="7 8">
    <name type="scientific">Candidatus Avimonoglobus intestinipullorum</name>
    <dbReference type="NCBI Taxonomy" id="2840699"/>
    <lineage>
        <taxon>Bacteria</taxon>
        <taxon>Bacillati</taxon>
        <taxon>Bacillota</taxon>
        <taxon>Clostridia</taxon>
        <taxon>Eubacteriales</taxon>
        <taxon>Candidatus Avimonoglobus</taxon>
    </lineage>
</organism>
<dbReference type="AlphaFoldDB" id="A0A9D1S658"/>
<feature type="non-terminal residue" evidence="7">
    <location>
        <position position="1"/>
    </location>
</feature>
<comment type="subcellular location">
    <subcellularLocation>
        <location evidence="1">Cell membrane</location>
        <topology evidence="1">Multi-pass membrane protein</topology>
    </subcellularLocation>
</comment>
<name>A0A9D1S658_9FIRM</name>
<keyword evidence="3 6" id="KW-0812">Transmembrane</keyword>
<dbReference type="Pfam" id="PF03631">
    <property type="entry name" value="Virul_fac_BrkB"/>
    <property type="match status" value="1"/>
</dbReference>
<dbReference type="GO" id="GO:0005886">
    <property type="term" value="C:plasma membrane"/>
    <property type="evidence" value="ECO:0007669"/>
    <property type="project" value="UniProtKB-SubCell"/>
</dbReference>
<gene>
    <name evidence="7" type="ORF">IAB04_01285</name>
</gene>
<keyword evidence="5 6" id="KW-0472">Membrane</keyword>
<reference evidence="7" key="2">
    <citation type="journal article" date="2021" name="PeerJ">
        <title>Extensive microbial diversity within the chicken gut microbiome revealed by metagenomics and culture.</title>
        <authorList>
            <person name="Gilroy R."/>
            <person name="Ravi A."/>
            <person name="Getino M."/>
            <person name="Pursley I."/>
            <person name="Horton D.L."/>
            <person name="Alikhan N.F."/>
            <person name="Baker D."/>
            <person name="Gharbi K."/>
            <person name="Hall N."/>
            <person name="Watson M."/>
            <person name="Adriaenssens E.M."/>
            <person name="Foster-Nyarko E."/>
            <person name="Jarju S."/>
            <person name="Secka A."/>
            <person name="Antonio M."/>
            <person name="Oren A."/>
            <person name="Chaudhuri R.R."/>
            <person name="La Ragione R."/>
            <person name="Hildebrand F."/>
            <person name="Pallen M.J."/>
        </authorList>
    </citation>
    <scope>NUCLEOTIDE SEQUENCE</scope>
    <source>
        <strain evidence="7">ChiSjej4B22-9803</strain>
    </source>
</reference>
<feature type="transmembrane region" description="Helical" evidence="6">
    <location>
        <begin position="20"/>
        <end position="38"/>
    </location>
</feature>
<evidence type="ECO:0000256" key="6">
    <source>
        <dbReference type="SAM" id="Phobius"/>
    </source>
</evidence>
<evidence type="ECO:0000256" key="4">
    <source>
        <dbReference type="ARBA" id="ARBA00022989"/>
    </source>
</evidence>
<dbReference type="Proteomes" id="UP000824111">
    <property type="component" value="Unassembled WGS sequence"/>
</dbReference>
<reference evidence="7" key="1">
    <citation type="submission" date="2020-10" db="EMBL/GenBank/DDBJ databases">
        <authorList>
            <person name="Gilroy R."/>
        </authorList>
    </citation>
    <scope>NUCLEOTIDE SEQUENCE</scope>
    <source>
        <strain evidence="7">ChiSjej4B22-9803</strain>
    </source>
</reference>
<accession>A0A9D1S658</accession>
<sequence length="91" mass="10816">LVYKTFSGKKMPYKRHLPGAVFTTAGWMVFSFLFSIYIENFANYSYIYGSLTAIVLMMLWLYSCMIILLFGAELNMLNQIYKERKQKKWEN</sequence>
<proteinExistence type="predicted"/>
<evidence type="ECO:0000256" key="2">
    <source>
        <dbReference type="ARBA" id="ARBA00022475"/>
    </source>
</evidence>
<evidence type="ECO:0000313" key="7">
    <source>
        <dbReference type="EMBL" id="HIU47977.1"/>
    </source>
</evidence>
<evidence type="ECO:0000256" key="5">
    <source>
        <dbReference type="ARBA" id="ARBA00023136"/>
    </source>
</evidence>